<gene>
    <name evidence="1" type="ORF">TNCV_2403591</name>
</gene>
<name>A0A8X6R0F1_TRICX</name>
<reference evidence="1" key="1">
    <citation type="submission" date="2020-08" db="EMBL/GenBank/DDBJ databases">
        <title>Multicomponent nature underlies the extraordinary mechanical properties of spider dragline silk.</title>
        <authorList>
            <person name="Kono N."/>
            <person name="Nakamura H."/>
            <person name="Mori M."/>
            <person name="Yoshida Y."/>
            <person name="Ohtoshi R."/>
            <person name="Malay A.D."/>
            <person name="Moran D.A.P."/>
            <person name="Tomita M."/>
            <person name="Numata K."/>
            <person name="Arakawa K."/>
        </authorList>
    </citation>
    <scope>NUCLEOTIDE SEQUENCE</scope>
</reference>
<sequence length="104" mass="11437">MAFPTNPAISDITVGKLKVSNSEDLGVEGGIIKVIFLKKRIFDSPVSKIIRGFISNAIILELSLHVHAYGAVPGHMGHLRPFFPYLIDRCGVIVKFLMLGEGRF</sequence>
<dbReference type="AlphaFoldDB" id="A0A8X6R0F1"/>
<evidence type="ECO:0000313" key="1">
    <source>
        <dbReference type="EMBL" id="GFX86063.1"/>
    </source>
</evidence>
<proteinExistence type="predicted"/>
<comment type="caution">
    <text evidence="1">The sequence shown here is derived from an EMBL/GenBank/DDBJ whole genome shotgun (WGS) entry which is preliminary data.</text>
</comment>
<organism evidence="1">
    <name type="scientific">Trichonephila clavipes</name>
    <name type="common">Golden silk orbweaver</name>
    <name type="synonym">Nephila clavipes</name>
    <dbReference type="NCBI Taxonomy" id="2585209"/>
    <lineage>
        <taxon>Eukaryota</taxon>
        <taxon>Metazoa</taxon>
        <taxon>Ecdysozoa</taxon>
        <taxon>Arthropoda</taxon>
        <taxon>Chelicerata</taxon>
        <taxon>Arachnida</taxon>
        <taxon>Araneae</taxon>
        <taxon>Araneomorphae</taxon>
        <taxon>Entelegynae</taxon>
        <taxon>Araneoidea</taxon>
        <taxon>Nephilidae</taxon>
        <taxon>Trichonephila</taxon>
    </lineage>
</organism>
<accession>A0A8X6R0F1</accession>
<dbReference type="EMBL" id="BMAU01021002">
    <property type="protein sequence ID" value="GFX86063.1"/>
    <property type="molecule type" value="Genomic_DNA"/>
</dbReference>
<protein>
    <submittedName>
        <fullName evidence="1">Uncharacterized protein</fullName>
    </submittedName>
</protein>